<evidence type="ECO:0000256" key="3">
    <source>
        <dbReference type="ARBA" id="ARBA00023027"/>
    </source>
</evidence>
<dbReference type="RefSeq" id="WP_118333863.1">
    <property type="nucleotide sequence ID" value="NZ_AP025567.1"/>
</dbReference>
<evidence type="ECO:0000256" key="4">
    <source>
        <dbReference type="RuleBase" id="RU003719"/>
    </source>
</evidence>
<dbReference type="Pfam" id="PF00389">
    <property type="entry name" value="2-Hacid_dh"/>
    <property type="match status" value="1"/>
</dbReference>
<dbReference type="InterPro" id="IPR050418">
    <property type="entry name" value="D-iso_2-hydroxyacid_DH_PdxB"/>
</dbReference>
<feature type="domain" description="D-isomer specific 2-hydroxyacid dehydrogenase NAD-binding" evidence="6">
    <location>
        <begin position="112"/>
        <end position="286"/>
    </location>
</feature>
<dbReference type="InterPro" id="IPR006140">
    <property type="entry name" value="D-isomer_DH_NAD-bd"/>
</dbReference>
<keyword evidence="2 4" id="KW-0560">Oxidoreductase</keyword>
<dbReference type="CDD" id="cd05299">
    <property type="entry name" value="CtBP_dh"/>
    <property type="match status" value="1"/>
</dbReference>
<name>A0A415E7X7_9FIRM</name>
<dbReference type="GO" id="GO:0051287">
    <property type="term" value="F:NAD binding"/>
    <property type="evidence" value="ECO:0007669"/>
    <property type="project" value="InterPro"/>
</dbReference>
<evidence type="ECO:0000256" key="2">
    <source>
        <dbReference type="ARBA" id="ARBA00023002"/>
    </source>
</evidence>
<dbReference type="SUPFAM" id="SSF52283">
    <property type="entry name" value="Formate/glycerate dehydrogenase catalytic domain-like"/>
    <property type="match status" value="1"/>
</dbReference>
<protein>
    <submittedName>
        <fullName evidence="7">C-terminal binding protein</fullName>
    </submittedName>
</protein>
<accession>A0A415E7X7</accession>
<proteinExistence type="inferred from homology"/>
<evidence type="ECO:0000256" key="1">
    <source>
        <dbReference type="ARBA" id="ARBA00005854"/>
    </source>
</evidence>
<comment type="caution">
    <text evidence="7">The sequence shown here is derived from an EMBL/GenBank/DDBJ whole genome shotgun (WGS) entry which is preliminary data.</text>
</comment>
<dbReference type="InterPro" id="IPR006139">
    <property type="entry name" value="D-isomer_2_OHA_DH_cat_dom"/>
</dbReference>
<dbReference type="GO" id="GO:0016616">
    <property type="term" value="F:oxidoreductase activity, acting on the CH-OH group of donors, NAD or NADP as acceptor"/>
    <property type="evidence" value="ECO:0007669"/>
    <property type="project" value="InterPro"/>
</dbReference>
<keyword evidence="3" id="KW-0520">NAD</keyword>
<evidence type="ECO:0000313" key="7">
    <source>
        <dbReference type="EMBL" id="RHJ89839.1"/>
    </source>
</evidence>
<dbReference type="Pfam" id="PF02826">
    <property type="entry name" value="2-Hacid_dh_C"/>
    <property type="match status" value="1"/>
</dbReference>
<gene>
    <name evidence="7" type="ORF">DW099_04550</name>
</gene>
<reference evidence="7 8" key="1">
    <citation type="submission" date="2018-08" db="EMBL/GenBank/DDBJ databases">
        <title>A genome reference for cultivated species of the human gut microbiota.</title>
        <authorList>
            <person name="Zou Y."/>
            <person name="Xue W."/>
            <person name="Luo G."/>
        </authorList>
    </citation>
    <scope>NUCLEOTIDE SEQUENCE [LARGE SCALE GENOMIC DNA]</scope>
    <source>
        <strain evidence="7 8">AM07-24</strain>
    </source>
</reference>
<dbReference type="InterPro" id="IPR036291">
    <property type="entry name" value="NAD(P)-bd_dom_sf"/>
</dbReference>
<dbReference type="InterPro" id="IPR043322">
    <property type="entry name" value="CtBP"/>
</dbReference>
<keyword evidence="8" id="KW-1185">Reference proteome</keyword>
<dbReference type="Gene3D" id="3.40.50.720">
    <property type="entry name" value="NAD(P)-binding Rossmann-like Domain"/>
    <property type="match status" value="2"/>
</dbReference>
<dbReference type="OrthoDB" id="9805416at2"/>
<dbReference type="EMBL" id="QRMS01000001">
    <property type="protein sequence ID" value="RHJ89839.1"/>
    <property type="molecule type" value="Genomic_DNA"/>
</dbReference>
<dbReference type="AlphaFoldDB" id="A0A415E7X7"/>
<dbReference type="PANTHER" id="PTHR43761">
    <property type="entry name" value="D-ISOMER SPECIFIC 2-HYDROXYACID DEHYDROGENASE FAMILY PROTEIN (AFU_ORTHOLOGUE AFUA_1G13630)"/>
    <property type="match status" value="1"/>
</dbReference>
<dbReference type="Proteomes" id="UP000284841">
    <property type="component" value="Unassembled WGS sequence"/>
</dbReference>
<comment type="similarity">
    <text evidence="1 4">Belongs to the D-isomer specific 2-hydroxyacid dehydrogenase family.</text>
</comment>
<organism evidence="7 8">
    <name type="scientific">Emergencia timonensis</name>
    <dbReference type="NCBI Taxonomy" id="1776384"/>
    <lineage>
        <taxon>Bacteria</taxon>
        <taxon>Bacillati</taxon>
        <taxon>Bacillota</taxon>
        <taxon>Clostridia</taxon>
        <taxon>Peptostreptococcales</taxon>
        <taxon>Anaerovoracaceae</taxon>
        <taxon>Emergencia</taxon>
    </lineage>
</organism>
<dbReference type="GO" id="GO:0003714">
    <property type="term" value="F:transcription corepressor activity"/>
    <property type="evidence" value="ECO:0007669"/>
    <property type="project" value="InterPro"/>
</dbReference>
<evidence type="ECO:0000259" key="6">
    <source>
        <dbReference type="Pfam" id="PF02826"/>
    </source>
</evidence>
<dbReference type="STRING" id="1776384.GCA_900086585_03198"/>
<dbReference type="SUPFAM" id="SSF51735">
    <property type="entry name" value="NAD(P)-binding Rossmann-fold domains"/>
    <property type="match status" value="1"/>
</dbReference>
<evidence type="ECO:0000313" key="8">
    <source>
        <dbReference type="Proteomes" id="UP000284841"/>
    </source>
</evidence>
<dbReference type="PANTHER" id="PTHR43761:SF1">
    <property type="entry name" value="D-ISOMER SPECIFIC 2-HYDROXYACID DEHYDROGENASE CATALYTIC DOMAIN-CONTAINING PROTEIN-RELATED"/>
    <property type="match status" value="1"/>
</dbReference>
<feature type="domain" description="D-isomer specific 2-hydroxyacid dehydrogenase catalytic" evidence="5">
    <location>
        <begin position="16"/>
        <end position="318"/>
    </location>
</feature>
<evidence type="ECO:0000259" key="5">
    <source>
        <dbReference type="Pfam" id="PF00389"/>
    </source>
</evidence>
<sequence>MAKYKVVITDREYEDIDNELRILQELGDVEVLDYQLRDEDQVIEIAKDCDALIIQYAKATKEVIGALEHCKVIAKYAIGIDGIDIAEATKKGICVTNVNDYCADEVSTHAAAMLLDTVRRTQEFNARVKAGEWYRMGIKIPSLKHSVIGVISFGRIARAYIDKIKPFCDQIWVFDKFVPEKDMAAYGVLPKSLEEILSGADYISIHAPLTEETRHMFDKEAFKMMKPSASIINVARGALIKEEDLIWALQNQEIAFAALDVLETEPPQKDSPLLQMDNVMITPHTAWYSTASQKKLQSTVAEDVVRVLQGKIPGNLVNRELASLFEAEK</sequence>